<evidence type="ECO:0000256" key="2">
    <source>
        <dbReference type="ARBA" id="ARBA00009410"/>
    </source>
</evidence>
<evidence type="ECO:0000313" key="9">
    <source>
        <dbReference type="Proteomes" id="UP000024284"/>
    </source>
</evidence>
<dbReference type="GO" id="GO:0008718">
    <property type="term" value="F:D-amino-acid dehydrogenase activity"/>
    <property type="evidence" value="ECO:0007669"/>
    <property type="project" value="UniProtKB-ARBA"/>
</dbReference>
<evidence type="ECO:0000256" key="3">
    <source>
        <dbReference type="ARBA" id="ARBA00022630"/>
    </source>
</evidence>
<evidence type="ECO:0000256" key="1">
    <source>
        <dbReference type="ARBA" id="ARBA00001974"/>
    </source>
</evidence>
<keyword evidence="5 8" id="KW-0560">Oxidoreductase</keyword>
<dbReference type="eggNOG" id="COG0665">
    <property type="taxonomic scope" value="Bacteria"/>
</dbReference>
<dbReference type="EMBL" id="JFZA02000032">
    <property type="protein sequence ID" value="KFG89350.1"/>
    <property type="molecule type" value="Genomic_DNA"/>
</dbReference>
<keyword evidence="9" id="KW-1185">Reference proteome</keyword>
<comment type="cofactor">
    <cofactor evidence="1">
        <name>FAD</name>
        <dbReference type="ChEBI" id="CHEBI:57692"/>
    </cofactor>
</comment>
<protein>
    <submittedName>
        <fullName evidence="8">D-amino acid dehydrogenase small subunit</fullName>
        <ecNumber evidence="8">1.4.99.1</ecNumber>
    </submittedName>
</protein>
<dbReference type="FunFam" id="3.50.50.60:FF:000020">
    <property type="entry name" value="D-amino acid dehydrogenase"/>
    <property type="match status" value="1"/>
</dbReference>
<keyword evidence="4" id="KW-0274">FAD</keyword>
<name>A0A086P7I2_SPHHM</name>
<dbReference type="EC" id="1.4.99.1" evidence="8"/>
<dbReference type="InterPro" id="IPR036188">
    <property type="entry name" value="FAD/NAD-bd_sf"/>
</dbReference>
<dbReference type="AlphaFoldDB" id="A0A086P7I2"/>
<dbReference type="Proteomes" id="UP000024284">
    <property type="component" value="Unassembled WGS sequence"/>
</dbReference>
<sequence length="118" mass="12786">MKVTILGSGVIAVTSAWYLAEAGHEVTVIDRQSGPALETSFGNAGEISPGYASPWAAPGIPLKALRWLFMKHAPLILRPHPDMAMLRWIAAMSATARNAPMRSTRAEWYAWPNSAAIN</sequence>
<dbReference type="PATRIC" id="fig|1219045.3.peg.2933"/>
<dbReference type="Pfam" id="PF01266">
    <property type="entry name" value="DAO"/>
    <property type="match status" value="1"/>
</dbReference>
<evidence type="ECO:0000259" key="7">
    <source>
        <dbReference type="Pfam" id="PF01266"/>
    </source>
</evidence>
<accession>A0A086P7I2</accession>
<evidence type="ECO:0000256" key="6">
    <source>
        <dbReference type="ARBA" id="ARBA00047884"/>
    </source>
</evidence>
<organism evidence="8 9">
    <name type="scientific">Sphingobium herbicidovorans (strain ATCC 700291 / DSM 11019 / CCUG 56400 / KCTC 2939 / LMG 18315 / NBRC 16415 / MH)</name>
    <name type="common">Sphingomonas herbicidovorans</name>
    <dbReference type="NCBI Taxonomy" id="1219045"/>
    <lineage>
        <taxon>Bacteria</taxon>
        <taxon>Pseudomonadati</taxon>
        <taxon>Pseudomonadota</taxon>
        <taxon>Alphaproteobacteria</taxon>
        <taxon>Sphingomonadales</taxon>
        <taxon>Sphingomonadaceae</taxon>
        <taxon>Sphingobium</taxon>
    </lineage>
</organism>
<evidence type="ECO:0000256" key="5">
    <source>
        <dbReference type="ARBA" id="ARBA00023002"/>
    </source>
</evidence>
<comment type="caution">
    <text evidence="8">The sequence shown here is derived from an EMBL/GenBank/DDBJ whole genome shotgun (WGS) entry which is preliminary data.</text>
</comment>
<evidence type="ECO:0000313" key="8">
    <source>
        <dbReference type="EMBL" id="KFG89350.1"/>
    </source>
</evidence>
<dbReference type="SUPFAM" id="SSF51971">
    <property type="entry name" value="Nucleotide-binding domain"/>
    <property type="match status" value="1"/>
</dbReference>
<proteinExistence type="inferred from homology"/>
<comment type="catalytic activity">
    <reaction evidence="6">
        <text>a D-alpha-amino acid + A + H2O = a 2-oxocarboxylate + AH2 + NH4(+)</text>
        <dbReference type="Rhea" id="RHEA:18125"/>
        <dbReference type="ChEBI" id="CHEBI:13193"/>
        <dbReference type="ChEBI" id="CHEBI:15377"/>
        <dbReference type="ChEBI" id="CHEBI:17499"/>
        <dbReference type="ChEBI" id="CHEBI:28938"/>
        <dbReference type="ChEBI" id="CHEBI:35179"/>
        <dbReference type="ChEBI" id="CHEBI:59871"/>
    </reaction>
</comment>
<gene>
    <name evidence="8" type="primary">dadA_2</name>
    <name evidence="8" type="ORF">BV98_002892</name>
</gene>
<feature type="domain" description="FAD dependent oxidoreductase" evidence="7">
    <location>
        <begin position="2"/>
        <end position="76"/>
    </location>
</feature>
<reference evidence="8" key="1">
    <citation type="submission" date="2014-08" db="EMBL/GenBank/DDBJ databases">
        <title>Draft genome sequences of Sphingobium herbicidovorans.</title>
        <authorList>
            <person name="Gan H.M."/>
            <person name="Gan H.Y."/>
            <person name="Savka M.A."/>
        </authorList>
    </citation>
    <scope>NUCLEOTIDE SEQUENCE [LARGE SCALE GENOMIC DNA]</scope>
    <source>
        <strain evidence="8">NBRC 16415</strain>
    </source>
</reference>
<dbReference type="STRING" id="76947.GCA_002080435_03522"/>
<dbReference type="Gene3D" id="3.50.50.60">
    <property type="entry name" value="FAD/NAD(P)-binding domain"/>
    <property type="match status" value="1"/>
</dbReference>
<comment type="similarity">
    <text evidence="2">Belongs to the DadA oxidoreductase family.</text>
</comment>
<keyword evidence="3" id="KW-0285">Flavoprotein</keyword>
<evidence type="ECO:0000256" key="4">
    <source>
        <dbReference type="ARBA" id="ARBA00022827"/>
    </source>
</evidence>
<dbReference type="InterPro" id="IPR006076">
    <property type="entry name" value="FAD-dep_OxRdtase"/>
</dbReference>